<dbReference type="GO" id="GO:0004803">
    <property type="term" value="F:transposase activity"/>
    <property type="evidence" value="ECO:0007669"/>
    <property type="project" value="InterPro"/>
</dbReference>
<dbReference type="OrthoDB" id="4337860at2"/>
<feature type="domain" description="Transposase IS110-like N-terminal" evidence="2">
    <location>
        <begin position="12"/>
        <end position="160"/>
    </location>
</feature>
<evidence type="ECO:0000259" key="2">
    <source>
        <dbReference type="Pfam" id="PF01548"/>
    </source>
</evidence>
<proteinExistence type="predicted"/>
<name>A0A3A5MMN5_9MICO</name>
<evidence type="ECO:0000259" key="3">
    <source>
        <dbReference type="Pfam" id="PF02371"/>
    </source>
</evidence>
<sequence length="299" mass="32069">MSIVANDYAFVVGVDTHARAHTYAIISSRTGEVLGTKAFAVTDAAIDRAIAWTASHTNGQVLFALEGPGSYGASLARSLRRGGHEFCDVRPPERASRTRGKNDEIDAVAAAKSALGIGMDALTMPKADGLRNALRVLLDARMDMELRRTSARNQLNALVRTTDFGLDTRRALTDKKIRQLAGLERAHADRATQIVQREAIRLASIVIDLGGQMLENRTELGEVVEILAPGLQEIYGVGPITAGVAVSAYSHRGRVRSEAAFAALAGVNPIPASSGNTTRHRLNRHGNRLSISDSGGHRY</sequence>
<feature type="compositionally biased region" description="Basic residues" evidence="1">
    <location>
        <begin position="278"/>
        <end position="287"/>
    </location>
</feature>
<dbReference type="RefSeq" id="WP_119972168.1">
    <property type="nucleotide sequence ID" value="NZ_JBHSQA010000055.1"/>
</dbReference>
<keyword evidence="5" id="KW-1185">Reference proteome</keyword>
<gene>
    <name evidence="4" type="ORF">D6T64_04330</name>
</gene>
<dbReference type="PANTHER" id="PTHR33055">
    <property type="entry name" value="TRANSPOSASE FOR INSERTION SEQUENCE ELEMENT IS1111A"/>
    <property type="match status" value="1"/>
</dbReference>
<dbReference type="InterPro" id="IPR002525">
    <property type="entry name" value="Transp_IS110-like_N"/>
</dbReference>
<organism evidence="4 5">
    <name type="scientific">Cryobacterium melibiosiphilum</name>
    <dbReference type="NCBI Taxonomy" id="995039"/>
    <lineage>
        <taxon>Bacteria</taxon>
        <taxon>Bacillati</taxon>
        <taxon>Actinomycetota</taxon>
        <taxon>Actinomycetes</taxon>
        <taxon>Micrococcales</taxon>
        <taxon>Microbacteriaceae</taxon>
        <taxon>Cryobacterium</taxon>
    </lineage>
</organism>
<dbReference type="Pfam" id="PF02371">
    <property type="entry name" value="Transposase_20"/>
    <property type="match status" value="1"/>
</dbReference>
<evidence type="ECO:0000313" key="5">
    <source>
        <dbReference type="Proteomes" id="UP000272015"/>
    </source>
</evidence>
<feature type="region of interest" description="Disordered" evidence="1">
    <location>
        <begin position="272"/>
        <end position="299"/>
    </location>
</feature>
<dbReference type="Pfam" id="PF01548">
    <property type="entry name" value="DEDD_Tnp_IS110"/>
    <property type="match status" value="1"/>
</dbReference>
<accession>A0A3A5MMN5</accession>
<dbReference type="PANTHER" id="PTHR33055:SF16">
    <property type="entry name" value="TRANSPOSASE FOR INSERTION SEQUENCE ELEMENT IS1547"/>
    <property type="match status" value="1"/>
</dbReference>
<evidence type="ECO:0000313" key="4">
    <source>
        <dbReference type="EMBL" id="RJT90255.1"/>
    </source>
</evidence>
<feature type="domain" description="Transposase IS116/IS110/IS902 C-terminal" evidence="3">
    <location>
        <begin position="231"/>
        <end position="288"/>
    </location>
</feature>
<protein>
    <submittedName>
        <fullName evidence="4">IS110 family transposase</fullName>
    </submittedName>
</protein>
<dbReference type="EMBL" id="QZVS01000062">
    <property type="protein sequence ID" value="RJT90255.1"/>
    <property type="molecule type" value="Genomic_DNA"/>
</dbReference>
<dbReference type="GO" id="GO:0003677">
    <property type="term" value="F:DNA binding"/>
    <property type="evidence" value="ECO:0007669"/>
    <property type="project" value="InterPro"/>
</dbReference>
<dbReference type="InterPro" id="IPR003346">
    <property type="entry name" value="Transposase_20"/>
</dbReference>
<dbReference type="Proteomes" id="UP000272015">
    <property type="component" value="Unassembled WGS sequence"/>
</dbReference>
<reference evidence="4 5" key="1">
    <citation type="submission" date="2018-09" db="EMBL/GenBank/DDBJ databases">
        <title>Novel species of Cryobacterium.</title>
        <authorList>
            <person name="Liu Q."/>
            <person name="Xin Y.-H."/>
        </authorList>
    </citation>
    <scope>NUCLEOTIDE SEQUENCE [LARGE SCALE GENOMIC DNA]</scope>
    <source>
        <strain evidence="4 5">Hh39</strain>
    </source>
</reference>
<dbReference type="AlphaFoldDB" id="A0A3A5MMN5"/>
<dbReference type="InterPro" id="IPR047650">
    <property type="entry name" value="Transpos_IS110"/>
</dbReference>
<comment type="caution">
    <text evidence="4">The sequence shown here is derived from an EMBL/GenBank/DDBJ whole genome shotgun (WGS) entry which is preliminary data.</text>
</comment>
<dbReference type="GO" id="GO:0006313">
    <property type="term" value="P:DNA transposition"/>
    <property type="evidence" value="ECO:0007669"/>
    <property type="project" value="InterPro"/>
</dbReference>
<evidence type="ECO:0000256" key="1">
    <source>
        <dbReference type="SAM" id="MobiDB-lite"/>
    </source>
</evidence>